<dbReference type="Gene3D" id="3.30.420.10">
    <property type="entry name" value="Ribonuclease H-like superfamily/Ribonuclease H"/>
    <property type="match status" value="1"/>
</dbReference>
<organism evidence="9 10">
    <name type="scientific">Neolentinus lepideus HHB14362 ss-1</name>
    <dbReference type="NCBI Taxonomy" id="1314782"/>
    <lineage>
        <taxon>Eukaryota</taxon>
        <taxon>Fungi</taxon>
        <taxon>Dikarya</taxon>
        <taxon>Basidiomycota</taxon>
        <taxon>Agaricomycotina</taxon>
        <taxon>Agaricomycetes</taxon>
        <taxon>Gloeophyllales</taxon>
        <taxon>Gloeophyllaceae</taxon>
        <taxon>Neolentinus</taxon>
    </lineage>
</organism>
<dbReference type="InterPro" id="IPR036397">
    <property type="entry name" value="RNaseH_sf"/>
</dbReference>
<dbReference type="GO" id="GO:0003676">
    <property type="term" value="F:nucleic acid binding"/>
    <property type="evidence" value="ECO:0007669"/>
    <property type="project" value="InterPro"/>
</dbReference>
<dbReference type="InParanoid" id="A0A165TSX5"/>
<feature type="domain" description="RNase H type-1" evidence="8">
    <location>
        <begin position="45"/>
        <end position="188"/>
    </location>
</feature>
<dbReference type="GO" id="GO:0004523">
    <property type="term" value="F:RNA-DNA hybrid ribonuclease activity"/>
    <property type="evidence" value="ECO:0007669"/>
    <property type="project" value="UniProtKB-EC"/>
</dbReference>
<dbReference type="GO" id="GO:0046872">
    <property type="term" value="F:metal ion binding"/>
    <property type="evidence" value="ECO:0007669"/>
    <property type="project" value="UniProtKB-KW"/>
</dbReference>
<gene>
    <name evidence="9" type="ORF">NEOLEDRAFT_1176918</name>
</gene>
<dbReference type="Pfam" id="PF00075">
    <property type="entry name" value="RNase_H"/>
    <property type="match status" value="1"/>
</dbReference>
<protein>
    <recommendedName>
        <fullName evidence="3">ribonuclease H</fullName>
        <ecNumber evidence="3">3.1.26.4</ecNumber>
    </recommendedName>
</protein>
<sequence length="334" mass="36964">MLRILCACASYRQFEAFIKKIYYLRIFTSGDPHNDAAHEKDGYDPDHLVTIATDGSCLHTGTAKAVAGAGGFASPEHPANFSLRLPMTLTQSNQCAELLALHQAASFDPPDTQLFIETDSRYAMNAVSKHLHRHEDEGFIGASNGTLIRDTVARLRARELPTYLKWVKGHAGHERNERADQAAGAGAALQAPSTVDTQPASWLRVSGARVTAITQALAYRAIHQRKLEKYTSRARTATNIELAQDAAEEAFGYRPSEGQIWRSQRSKDVSREARCFLWMATHDAYMIGEKWLRPSVSVEKQARALCPSCGVLETLAHILMACDSPGQREIWDLV</sequence>
<evidence type="ECO:0000256" key="1">
    <source>
        <dbReference type="ARBA" id="ARBA00000077"/>
    </source>
</evidence>
<accession>A0A165TSX5</accession>
<comment type="catalytic activity">
    <reaction evidence="1">
        <text>Endonucleolytic cleavage to 5'-phosphomonoester.</text>
        <dbReference type="EC" id="3.1.26.4"/>
    </reaction>
</comment>
<dbReference type="PANTHER" id="PTHR10642">
    <property type="entry name" value="RIBONUCLEASE H1"/>
    <property type="match status" value="1"/>
</dbReference>
<dbReference type="InterPro" id="IPR050092">
    <property type="entry name" value="RNase_H"/>
</dbReference>
<dbReference type="InterPro" id="IPR002156">
    <property type="entry name" value="RNaseH_domain"/>
</dbReference>
<comment type="similarity">
    <text evidence="2">Belongs to the RNase H family.</text>
</comment>
<dbReference type="STRING" id="1314782.A0A165TSX5"/>
<evidence type="ECO:0000256" key="3">
    <source>
        <dbReference type="ARBA" id="ARBA00012180"/>
    </source>
</evidence>
<dbReference type="EMBL" id="KV425563">
    <property type="protein sequence ID" value="KZT27127.1"/>
    <property type="molecule type" value="Genomic_DNA"/>
</dbReference>
<evidence type="ECO:0000256" key="7">
    <source>
        <dbReference type="ARBA" id="ARBA00022801"/>
    </source>
</evidence>
<evidence type="ECO:0000313" key="9">
    <source>
        <dbReference type="EMBL" id="KZT27127.1"/>
    </source>
</evidence>
<keyword evidence="10" id="KW-1185">Reference proteome</keyword>
<dbReference type="EC" id="3.1.26.4" evidence="3"/>
<evidence type="ECO:0000256" key="2">
    <source>
        <dbReference type="ARBA" id="ARBA00005300"/>
    </source>
</evidence>
<name>A0A165TSX5_9AGAM</name>
<dbReference type="SUPFAM" id="SSF53098">
    <property type="entry name" value="Ribonuclease H-like"/>
    <property type="match status" value="1"/>
</dbReference>
<dbReference type="PANTHER" id="PTHR10642:SF26">
    <property type="entry name" value="RIBONUCLEASE H1"/>
    <property type="match status" value="1"/>
</dbReference>
<keyword evidence="7" id="KW-0378">Hydrolase</keyword>
<evidence type="ECO:0000256" key="6">
    <source>
        <dbReference type="ARBA" id="ARBA00022759"/>
    </source>
</evidence>
<evidence type="ECO:0000259" key="8">
    <source>
        <dbReference type="PROSITE" id="PS50879"/>
    </source>
</evidence>
<dbReference type="GO" id="GO:0043137">
    <property type="term" value="P:DNA replication, removal of RNA primer"/>
    <property type="evidence" value="ECO:0007669"/>
    <property type="project" value="TreeGrafter"/>
</dbReference>
<keyword evidence="6" id="KW-0255">Endonuclease</keyword>
<dbReference type="PROSITE" id="PS50879">
    <property type="entry name" value="RNASE_H_1"/>
    <property type="match status" value="1"/>
</dbReference>
<keyword evidence="4" id="KW-0540">Nuclease</keyword>
<evidence type="ECO:0000313" key="10">
    <source>
        <dbReference type="Proteomes" id="UP000076761"/>
    </source>
</evidence>
<dbReference type="InterPro" id="IPR012337">
    <property type="entry name" value="RNaseH-like_sf"/>
</dbReference>
<keyword evidence="5" id="KW-0479">Metal-binding</keyword>
<reference evidence="9 10" key="1">
    <citation type="journal article" date="2016" name="Mol. Biol. Evol.">
        <title>Comparative Genomics of Early-Diverging Mushroom-Forming Fungi Provides Insights into the Origins of Lignocellulose Decay Capabilities.</title>
        <authorList>
            <person name="Nagy L.G."/>
            <person name="Riley R."/>
            <person name="Tritt A."/>
            <person name="Adam C."/>
            <person name="Daum C."/>
            <person name="Floudas D."/>
            <person name="Sun H."/>
            <person name="Yadav J.S."/>
            <person name="Pangilinan J."/>
            <person name="Larsson K.H."/>
            <person name="Matsuura K."/>
            <person name="Barry K."/>
            <person name="Labutti K."/>
            <person name="Kuo R."/>
            <person name="Ohm R.A."/>
            <person name="Bhattacharya S.S."/>
            <person name="Shirouzu T."/>
            <person name="Yoshinaga Y."/>
            <person name="Martin F.M."/>
            <person name="Grigoriev I.V."/>
            <person name="Hibbett D.S."/>
        </authorList>
    </citation>
    <scope>NUCLEOTIDE SEQUENCE [LARGE SCALE GENOMIC DNA]</scope>
    <source>
        <strain evidence="9 10">HHB14362 ss-1</strain>
    </source>
</reference>
<dbReference type="Proteomes" id="UP000076761">
    <property type="component" value="Unassembled WGS sequence"/>
</dbReference>
<evidence type="ECO:0000256" key="5">
    <source>
        <dbReference type="ARBA" id="ARBA00022723"/>
    </source>
</evidence>
<dbReference type="AlphaFoldDB" id="A0A165TSX5"/>
<proteinExistence type="inferred from homology"/>
<evidence type="ECO:0000256" key="4">
    <source>
        <dbReference type="ARBA" id="ARBA00022722"/>
    </source>
</evidence>
<dbReference type="OrthoDB" id="2976650at2759"/>